<gene>
    <name evidence="1" type="ORF">BD310DRAFT_414117</name>
</gene>
<proteinExistence type="predicted"/>
<evidence type="ECO:0000313" key="2">
    <source>
        <dbReference type="Proteomes" id="UP000292082"/>
    </source>
</evidence>
<protein>
    <submittedName>
        <fullName evidence="1">Uncharacterized protein</fullName>
    </submittedName>
</protein>
<reference evidence="1 2" key="1">
    <citation type="submission" date="2019-01" db="EMBL/GenBank/DDBJ databases">
        <title>Draft genome sequences of three monokaryotic isolates of the white-rot basidiomycete fungus Dichomitus squalens.</title>
        <authorList>
            <consortium name="DOE Joint Genome Institute"/>
            <person name="Lopez S.C."/>
            <person name="Andreopoulos B."/>
            <person name="Pangilinan J."/>
            <person name="Lipzen A."/>
            <person name="Riley R."/>
            <person name="Ahrendt S."/>
            <person name="Ng V."/>
            <person name="Barry K."/>
            <person name="Daum C."/>
            <person name="Grigoriev I.V."/>
            <person name="Hilden K.S."/>
            <person name="Makela M.R."/>
            <person name="de Vries R.P."/>
        </authorList>
    </citation>
    <scope>NUCLEOTIDE SEQUENCE [LARGE SCALE GENOMIC DNA]</scope>
    <source>
        <strain evidence="1 2">CBS 464.89</strain>
    </source>
</reference>
<dbReference type="AlphaFoldDB" id="A0A4Q9PXS4"/>
<organism evidence="1 2">
    <name type="scientific">Dichomitus squalens</name>
    <dbReference type="NCBI Taxonomy" id="114155"/>
    <lineage>
        <taxon>Eukaryota</taxon>
        <taxon>Fungi</taxon>
        <taxon>Dikarya</taxon>
        <taxon>Basidiomycota</taxon>
        <taxon>Agaricomycotina</taxon>
        <taxon>Agaricomycetes</taxon>
        <taxon>Polyporales</taxon>
        <taxon>Polyporaceae</taxon>
        <taxon>Dichomitus</taxon>
    </lineage>
</organism>
<dbReference type="EMBL" id="ML145114">
    <property type="protein sequence ID" value="TBU59405.1"/>
    <property type="molecule type" value="Genomic_DNA"/>
</dbReference>
<accession>A0A4Q9PXS4</accession>
<sequence length="90" mass="9911">MAVINAPCIIGAPLLRRRRCDLRKLISARCLALVLAALAINGAQPSYTPPQSVRNIYAPKNEARSVIDVPPAGRAPVYDTRREELRSMSR</sequence>
<name>A0A4Q9PXS4_9APHY</name>
<evidence type="ECO:0000313" key="1">
    <source>
        <dbReference type="EMBL" id="TBU59405.1"/>
    </source>
</evidence>
<keyword evidence="2" id="KW-1185">Reference proteome</keyword>
<dbReference type="Proteomes" id="UP000292082">
    <property type="component" value="Unassembled WGS sequence"/>
</dbReference>